<evidence type="ECO:0000256" key="2">
    <source>
        <dbReference type="ARBA" id="ARBA00022730"/>
    </source>
</evidence>
<dbReference type="Gene3D" id="3.90.470.10">
    <property type="entry name" value="Ribosomal protein L22/L17"/>
    <property type="match status" value="1"/>
</dbReference>
<dbReference type="InterPro" id="IPR036394">
    <property type="entry name" value="Ribosomal_uL22_sf"/>
</dbReference>
<dbReference type="GO" id="GO:0006412">
    <property type="term" value="P:translation"/>
    <property type="evidence" value="ECO:0007669"/>
    <property type="project" value="UniProtKB-UniRule"/>
</dbReference>
<evidence type="ECO:0000256" key="8">
    <source>
        <dbReference type="RuleBase" id="RU004005"/>
    </source>
</evidence>
<organism evidence="11 13">
    <name type="scientific">Fibrobacter intestinalis</name>
    <dbReference type="NCBI Taxonomy" id="28122"/>
    <lineage>
        <taxon>Bacteria</taxon>
        <taxon>Pseudomonadati</taxon>
        <taxon>Fibrobacterota</taxon>
        <taxon>Fibrobacteria</taxon>
        <taxon>Fibrobacterales</taxon>
        <taxon>Fibrobacteraceae</taxon>
        <taxon>Fibrobacter</taxon>
    </lineage>
</organism>
<keyword evidence="2 7" id="KW-0699">rRNA-binding</keyword>
<proteinExistence type="inferred from homology"/>
<reference evidence="13" key="1">
    <citation type="submission" date="2016-11" db="EMBL/GenBank/DDBJ databases">
        <authorList>
            <person name="Varghese N."/>
            <person name="Submissions S."/>
        </authorList>
    </citation>
    <scope>NUCLEOTIDE SEQUENCE [LARGE SCALE GENOMIC DNA]</scope>
    <source>
        <strain evidence="13">UWOS</strain>
    </source>
</reference>
<comment type="function">
    <text evidence="7 10">This protein binds specifically to 23S rRNA; its binding is stimulated by other ribosomal proteins, e.g., L4, L17, and L20. It is important during the early stages of 50S assembly. It makes multiple contacts with different domains of the 23S rRNA in the assembled 50S subunit and ribosome.</text>
</comment>
<dbReference type="Proteomes" id="UP000184275">
    <property type="component" value="Unassembled WGS sequence"/>
</dbReference>
<evidence type="ECO:0000256" key="3">
    <source>
        <dbReference type="ARBA" id="ARBA00022884"/>
    </source>
</evidence>
<dbReference type="AlphaFoldDB" id="A0A1M6X380"/>
<evidence type="ECO:0000256" key="10">
    <source>
        <dbReference type="RuleBase" id="RU004008"/>
    </source>
</evidence>
<evidence type="ECO:0000256" key="9">
    <source>
        <dbReference type="RuleBase" id="RU004006"/>
    </source>
</evidence>
<keyword evidence="4 7" id="KW-0689">Ribosomal protein</keyword>
<gene>
    <name evidence="7" type="primary">rplV</name>
    <name evidence="12" type="ORF">SAMN02745108_01967</name>
    <name evidence="11" type="ORF">SAMN05720469_12848</name>
</gene>
<dbReference type="RefSeq" id="WP_073305513.1">
    <property type="nucleotide sequence ID" value="NZ_FRAW01000028.1"/>
</dbReference>
<dbReference type="NCBIfam" id="TIGR01044">
    <property type="entry name" value="rplV_bact"/>
    <property type="match status" value="1"/>
</dbReference>
<dbReference type="PANTHER" id="PTHR13501">
    <property type="entry name" value="CHLOROPLAST 50S RIBOSOMAL PROTEIN L22-RELATED"/>
    <property type="match status" value="1"/>
</dbReference>
<dbReference type="InterPro" id="IPR005727">
    <property type="entry name" value="Ribosomal_uL22_bac/chlpt-type"/>
</dbReference>
<comment type="function">
    <text evidence="7">The globular domain of the protein is located near the polypeptide exit tunnel on the outside of the subunit, while an extended beta-hairpin is found that lines the wall of the exit tunnel in the center of the 70S ribosome.</text>
</comment>
<reference evidence="11" key="2">
    <citation type="submission" date="2016-11" db="EMBL/GenBank/DDBJ databases">
        <authorList>
            <person name="Jaros S."/>
            <person name="Januszkiewicz K."/>
            <person name="Wedrychowicz H."/>
        </authorList>
    </citation>
    <scope>NUCLEOTIDE SEQUENCE [LARGE SCALE GENOMIC DNA]</scope>
    <source>
        <strain evidence="11">UWOS</strain>
    </source>
</reference>
<accession>A0A1M6X380</accession>
<dbReference type="GO" id="GO:0019843">
    <property type="term" value="F:rRNA binding"/>
    <property type="evidence" value="ECO:0007669"/>
    <property type="project" value="UniProtKB-UniRule"/>
</dbReference>
<dbReference type="InterPro" id="IPR001063">
    <property type="entry name" value="Ribosomal_uL22"/>
</dbReference>
<dbReference type="CDD" id="cd00336">
    <property type="entry name" value="Ribosomal_L22"/>
    <property type="match status" value="1"/>
</dbReference>
<dbReference type="STRING" id="28122.SAMN02745108_01967"/>
<comment type="similarity">
    <text evidence="1 7 8">Belongs to the universal ribosomal protein uL22 family.</text>
</comment>
<dbReference type="InterPro" id="IPR018260">
    <property type="entry name" value="Ribosomal_uL22_CS"/>
</dbReference>
<name>A0A1M6X380_9BACT</name>
<evidence type="ECO:0000256" key="6">
    <source>
        <dbReference type="ARBA" id="ARBA00035207"/>
    </source>
</evidence>
<dbReference type="InterPro" id="IPR047867">
    <property type="entry name" value="Ribosomal_uL22_bac/org-type"/>
</dbReference>
<dbReference type="PROSITE" id="PS00464">
    <property type="entry name" value="RIBOSOMAL_L22"/>
    <property type="match status" value="1"/>
</dbReference>
<dbReference type="GO" id="GO:0022625">
    <property type="term" value="C:cytosolic large ribosomal subunit"/>
    <property type="evidence" value="ECO:0007669"/>
    <property type="project" value="TreeGrafter"/>
</dbReference>
<keyword evidence="5 7" id="KW-0687">Ribonucleoprotein</keyword>
<evidence type="ECO:0000256" key="1">
    <source>
        <dbReference type="ARBA" id="ARBA00009451"/>
    </source>
</evidence>
<keyword evidence="3 7" id="KW-0694">RNA-binding</keyword>
<evidence type="ECO:0000256" key="5">
    <source>
        <dbReference type="ARBA" id="ARBA00023274"/>
    </source>
</evidence>
<dbReference type="Pfam" id="PF00237">
    <property type="entry name" value="Ribosomal_L22"/>
    <property type="match status" value="1"/>
</dbReference>
<protein>
    <recommendedName>
        <fullName evidence="6 7">Large ribosomal subunit protein uL22</fullName>
    </recommendedName>
</protein>
<dbReference type="EMBL" id="FRAW01000028">
    <property type="protein sequence ID" value="SHL00482.1"/>
    <property type="molecule type" value="Genomic_DNA"/>
</dbReference>
<dbReference type="Proteomes" id="UP000190449">
    <property type="component" value="Unassembled WGS sequence"/>
</dbReference>
<evidence type="ECO:0000256" key="4">
    <source>
        <dbReference type="ARBA" id="ARBA00022980"/>
    </source>
</evidence>
<sequence>MKATAKVKNIRYGVRKLRLVADLVRGKSVDQAFAMLSILHNKKKGAPIVENALKSAVANFKQKASGAVVTEELRIDMIAADGATIMKRMRPRSHGSADRIAKPLSHLTVVVADNADKE</sequence>
<evidence type="ECO:0000313" key="11">
    <source>
        <dbReference type="EMBL" id="SHL00482.1"/>
    </source>
</evidence>
<reference evidence="12 14" key="3">
    <citation type="submission" date="2017-02" db="EMBL/GenBank/DDBJ databases">
        <authorList>
            <person name="Peterson S.W."/>
        </authorList>
    </citation>
    <scope>NUCLEOTIDE SEQUENCE [LARGE SCALE GENOMIC DNA]</scope>
    <source>
        <strain evidence="12 14">ATCC 43854</strain>
    </source>
</reference>
<dbReference type="SUPFAM" id="SSF54843">
    <property type="entry name" value="Ribosomal protein L22"/>
    <property type="match status" value="1"/>
</dbReference>
<accession>A0A1T4PJZ9</accession>
<dbReference type="HAMAP" id="MF_01331_B">
    <property type="entry name" value="Ribosomal_uL22_B"/>
    <property type="match status" value="1"/>
</dbReference>
<dbReference type="PANTHER" id="PTHR13501:SF8">
    <property type="entry name" value="LARGE RIBOSOMAL SUBUNIT PROTEIN UL22M"/>
    <property type="match status" value="1"/>
</dbReference>
<dbReference type="GO" id="GO:0003735">
    <property type="term" value="F:structural constituent of ribosome"/>
    <property type="evidence" value="ECO:0007669"/>
    <property type="project" value="InterPro"/>
</dbReference>
<keyword evidence="13" id="KW-1185">Reference proteome</keyword>
<evidence type="ECO:0000313" key="13">
    <source>
        <dbReference type="Proteomes" id="UP000184275"/>
    </source>
</evidence>
<evidence type="ECO:0000313" key="12">
    <source>
        <dbReference type="EMBL" id="SJZ91880.1"/>
    </source>
</evidence>
<evidence type="ECO:0000313" key="14">
    <source>
        <dbReference type="Proteomes" id="UP000190449"/>
    </source>
</evidence>
<evidence type="ECO:0000256" key="7">
    <source>
        <dbReference type="HAMAP-Rule" id="MF_01331"/>
    </source>
</evidence>
<dbReference type="EMBL" id="FUWU01000035">
    <property type="protein sequence ID" value="SJZ91880.1"/>
    <property type="molecule type" value="Genomic_DNA"/>
</dbReference>
<comment type="subunit">
    <text evidence="7 9">Part of the 50S ribosomal subunit.</text>
</comment>